<evidence type="ECO:0000256" key="8">
    <source>
        <dbReference type="ARBA" id="ARBA00022840"/>
    </source>
</evidence>
<dbReference type="GO" id="GO:0004674">
    <property type="term" value="F:protein serine/threonine kinase activity"/>
    <property type="evidence" value="ECO:0007669"/>
    <property type="project" value="UniProtKB-KW"/>
</dbReference>
<evidence type="ECO:0000256" key="14">
    <source>
        <dbReference type="PROSITE-ProRule" id="PRU10141"/>
    </source>
</evidence>
<feature type="transmembrane region" description="Helical" evidence="15">
    <location>
        <begin position="39"/>
        <end position="57"/>
    </location>
</feature>
<dbReference type="PANTHER" id="PTHR47974">
    <property type="entry name" value="OS07G0415500 PROTEIN"/>
    <property type="match status" value="1"/>
</dbReference>
<evidence type="ECO:0000256" key="2">
    <source>
        <dbReference type="ARBA" id="ARBA00022527"/>
    </source>
</evidence>
<feature type="binding site" evidence="14">
    <location>
        <position position="575"/>
    </location>
    <ligand>
        <name>ATP</name>
        <dbReference type="ChEBI" id="CHEBI:30616"/>
    </ligand>
</feature>
<sequence length="901" mass="100373">MEDTKPDQFYPFQFSLYHHSLILSILSSVKVSNHFMESFIVFSLIFLFFSLVSAYSFSEYIYPNFTASNYQFIDNAGAFLSSSNGTFKAAIFNPSGQQAKFYLCVIHVPSTTIIWSANRDASISNSGKMLLTIKGITLTDQDGNLKWSTRQFTSPVHALHLTEMGNLVLLDHFNGSIWESFHYPTDMIVIGQHLPIGTLLTSAVSDSDLSAGQYKLAVTASDTILQWHGQTYWKLSMDTKAYTNSIYMVDYMEINSRGLYLFGHNGTVIVIQVILPPSNFRIAKLDKSGQFIVSSFSGTDWKNEFVVPVHGCQFPSICGRIGLCKDETMSSTPVCSCPPNFHAGSHNLTGCVPSDGSYSLPFACSSTNYTNLLNSSVVSYLNLGQGMEYFANIFSEPVEYGVNLSLCQDLCSRDCSCLGIFYKNSSGSCYMLEDDLGSIMSSNSGEDDMLGYIKAFVGSTIPNVINNDGDDKKQEFPLLALVLIPFIGFFLFIALGFCWWRRWRFSKTRDIKLGQFNSVSSGDLDAFYIPGLPKRFDYEELELATNNFETLIGSGGFGAVYKGVLPDKTVVAVKKITNIGVQGKKDFCNEIAVIGNIHHVNLVKLKGFCAQGRHRLLVYEYMNRGSLDRTLFGSAPVLEWQERFDIALGTARGLAYLHSGCEQKIIHCDIKPENILLHDHFQVKISDFGLSKLLSPEQSGLFTTMRGTRGYLAPEWLTNSAISEKTDVYSFGMVLLELVSGRKNCSLRSQSRSMDDSNGDGGQSSTSSTSGLVYFPLFALDMHEQGKYMDLTDPRLEGRATKEEVEKLVLVALCCVHEEPSLRPNMVSVVSMLEGGIPLSQPRMESLNFLRFYGRRFTEASMITEENEHNDSLMHHQANNFTSASQIYFSYISSQNISGPR</sequence>
<name>A0AAD7LWL6_QUISA</name>
<dbReference type="InterPro" id="IPR000858">
    <property type="entry name" value="S_locus_glycoprot_dom"/>
</dbReference>
<keyword evidence="11" id="KW-1015">Disulfide bond</keyword>
<evidence type="ECO:0000256" key="7">
    <source>
        <dbReference type="ARBA" id="ARBA00022777"/>
    </source>
</evidence>
<keyword evidence="10 15" id="KW-0472">Membrane</keyword>
<evidence type="ECO:0000256" key="11">
    <source>
        <dbReference type="ARBA" id="ARBA00023157"/>
    </source>
</evidence>
<feature type="transmembrane region" description="Helical" evidence="15">
    <location>
        <begin position="476"/>
        <end position="500"/>
    </location>
</feature>
<keyword evidence="3 13" id="KW-0808">Transferase</keyword>
<evidence type="ECO:0000256" key="5">
    <source>
        <dbReference type="ARBA" id="ARBA00022729"/>
    </source>
</evidence>
<keyword evidence="6 13" id="KW-0547">Nucleotide-binding</keyword>
<dbReference type="GO" id="GO:0005524">
    <property type="term" value="F:ATP binding"/>
    <property type="evidence" value="ECO:0007669"/>
    <property type="project" value="UniProtKB-UniRule"/>
</dbReference>
<dbReference type="SMART" id="SM00220">
    <property type="entry name" value="S_TKc"/>
    <property type="match status" value="1"/>
</dbReference>
<feature type="domain" description="Protein kinase" evidence="16">
    <location>
        <begin position="546"/>
        <end position="844"/>
    </location>
</feature>
<dbReference type="FunFam" id="1.10.510.10:FF:000589">
    <property type="entry name" value="Serine/threonine-protein kinase"/>
    <property type="match status" value="1"/>
</dbReference>
<dbReference type="CDD" id="cd14066">
    <property type="entry name" value="STKc_IRAK"/>
    <property type="match status" value="1"/>
</dbReference>
<dbReference type="Gene3D" id="3.30.200.20">
    <property type="entry name" value="Phosphorylase Kinase, domain 1"/>
    <property type="match status" value="1"/>
</dbReference>
<evidence type="ECO:0000259" key="16">
    <source>
        <dbReference type="PROSITE" id="PS50011"/>
    </source>
</evidence>
<dbReference type="PROSITE" id="PS50927">
    <property type="entry name" value="BULB_LECTIN"/>
    <property type="match status" value="1"/>
</dbReference>
<dbReference type="FunFam" id="3.30.200.20:FF:000178">
    <property type="entry name" value="serine/threonine-protein kinase PBS1-like"/>
    <property type="match status" value="1"/>
</dbReference>
<comment type="similarity">
    <text evidence="13">Belongs to the protein kinase superfamily. Ser/Thr protein kinase family.</text>
</comment>
<dbReference type="CDD" id="cd00028">
    <property type="entry name" value="B_lectin"/>
    <property type="match status" value="1"/>
</dbReference>
<feature type="domain" description="Bulb-type lectin" evidence="17">
    <location>
        <begin position="64"/>
        <end position="182"/>
    </location>
</feature>
<dbReference type="Proteomes" id="UP001163823">
    <property type="component" value="Chromosome 6"/>
</dbReference>
<evidence type="ECO:0000256" key="10">
    <source>
        <dbReference type="ARBA" id="ARBA00023136"/>
    </source>
</evidence>
<dbReference type="PROSITE" id="PS50948">
    <property type="entry name" value="PAN"/>
    <property type="match status" value="1"/>
</dbReference>
<evidence type="ECO:0000256" key="13">
    <source>
        <dbReference type="PIRNR" id="PIRNR000641"/>
    </source>
</evidence>
<keyword evidence="20" id="KW-1185">Reference proteome</keyword>
<evidence type="ECO:0000256" key="15">
    <source>
        <dbReference type="SAM" id="Phobius"/>
    </source>
</evidence>
<accession>A0AAD7LWL6</accession>
<keyword evidence="12" id="KW-0325">Glycoprotein</keyword>
<evidence type="ECO:0000256" key="9">
    <source>
        <dbReference type="ARBA" id="ARBA00022989"/>
    </source>
</evidence>
<proteinExistence type="inferred from homology"/>
<dbReference type="AlphaFoldDB" id="A0AAD7LWL6"/>
<dbReference type="Pfam" id="PF01453">
    <property type="entry name" value="B_lectin"/>
    <property type="match status" value="1"/>
</dbReference>
<dbReference type="EMBL" id="JARAOO010000006">
    <property type="protein sequence ID" value="KAJ7965602.1"/>
    <property type="molecule type" value="Genomic_DNA"/>
</dbReference>
<dbReference type="SMART" id="SM00108">
    <property type="entry name" value="B_lectin"/>
    <property type="match status" value="1"/>
</dbReference>
<protein>
    <recommendedName>
        <fullName evidence="13">Receptor-like serine/threonine-protein kinase</fullName>
        <ecNumber evidence="13">2.7.11.1</ecNumber>
    </recommendedName>
</protein>
<dbReference type="InterPro" id="IPR001480">
    <property type="entry name" value="Bulb-type_lectin_dom"/>
</dbReference>
<keyword evidence="4 15" id="KW-0812">Transmembrane</keyword>
<comment type="catalytic activity">
    <reaction evidence="13">
        <text>L-seryl-[protein] + ATP = O-phospho-L-seryl-[protein] + ADP + H(+)</text>
        <dbReference type="Rhea" id="RHEA:17989"/>
        <dbReference type="Rhea" id="RHEA-COMP:9863"/>
        <dbReference type="Rhea" id="RHEA-COMP:11604"/>
        <dbReference type="ChEBI" id="CHEBI:15378"/>
        <dbReference type="ChEBI" id="CHEBI:29999"/>
        <dbReference type="ChEBI" id="CHEBI:30616"/>
        <dbReference type="ChEBI" id="CHEBI:83421"/>
        <dbReference type="ChEBI" id="CHEBI:456216"/>
        <dbReference type="EC" id="2.7.11.1"/>
    </reaction>
</comment>
<dbReference type="Gene3D" id="2.90.10.30">
    <property type="match status" value="1"/>
</dbReference>
<comment type="subcellular location">
    <subcellularLocation>
        <location evidence="1">Membrane</location>
        <topology evidence="1">Single-pass membrane protein</topology>
    </subcellularLocation>
</comment>
<dbReference type="SUPFAM" id="SSF56112">
    <property type="entry name" value="Protein kinase-like (PK-like)"/>
    <property type="match status" value="1"/>
</dbReference>
<dbReference type="GO" id="GO:0048544">
    <property type="term" value="P:recognition of pollen"/>
    <property type="evidence" value="ECO:0007669"/>
    <property type="project" value="InterPro"/>
</dbReference>
<dbReference type="InterPro" id="IPR000719">
    <property type="entry name" value="Prot_kinase_dom"/>
</dbReference>
<dbReference type="EC" id="2.7.11.1" evidence="13"/>
<comment type="catalytic activity">
    <reaction evidence="13">
        <text>L-threonyl-[protein] + ATP = O-phospho-L-threonyl-[protein] + ADP + H(+)</text>
        <dbReference type="Rhea" id="RHEA:46608"/>
        <dbReference type="Rhea" id="RHEA-COMP:11060"/>
        <dbReference type="Rhea" id="RHEA-COMP:11605"/>
        <dbReference type="ChEBI" id="CHEBI:15378"/>
        <dbReference type="ChEBI" id="CHEBI:30013"/>
        <dbReference type="ChEBI" id="CHEBI:30616"/>
        <dbReference type="ChEBI" id="CHEBI:61977"/>
        <dbReference type="ChEBI" id="CHEBI:456216"/>
        <dbReference type="EC" id="2.7.11.1"/>
    </reaction>
</comment>
<dbReference type="PIRSF" id="PIRSF000641">
    <property type="entry name" value="SRK"/>
    <property type="match status" value="1"/>
</dbReference>
<keyword evidence="8 13" id="KW-0067">ATP-binding</keyword>
<keyword evidence="19" id="KW-0675">Receptor</keyword>
<dbReference type="PANTHER" id="PTHR47974:SF27">
    <property type="entry name" value="RECEPTOR-LIKE SERINE_THREONINE-PROTEIN KINASE"/>
    <property type="match status" value="1"/>
</dbReference>
<comment type="caution">
    <text evidence="19">The sequence shown here is derived from an EMBL/GenBank/DDBJ whole genome shotgun (WGS) entry which is preliminary data.</text>
</comment>
<dbReference type="InterPro" id="IPR003609">
    <property type="entry name" value="Pan_app"/>
</dbReference>
<dbReference type="Gene3D" id="1.10.510.10">
    <property type="entry name" value="Transferase(Phosphotransferase) domain 1"/>
    <property type="match status" value="1"/>
</dbReference>
<dbReference type="FunFam" id="2.90.10.10:FF:000023">
    <property type="entry name" value="G-type lectin S-receptor-like serine/threonine-protein kinase"/>
    <property type="match status" value="1"/>
</dbReference>
<evidence type="ECO:0000313" key="19">
    <source>
        <dbReference type="EMBL" id="KAJ7965602.1"/>
    </source>
</evidence>
<dbReference type="InterPro" id="IPR008271">
    <property type="entry name" value="Ser/Thr_kinase_AS"/>
</dbReference>
<reference evidence="19" key="1">
    <citation type="journal article" date="2023" name="Science">
        <title>Elucidation of the pathway for biosynthesis of saponin adjuvants from the soapbark tree.</title>
        <authorList>
            <person name="Reed J."/>
            <person name="Orme A."/>
            <person name="El-Demerdash A."/>
            <person name="Owen C."/>
            <person name="Martin L.B.B."/>
            <person name="Misra R.C."/>
            <person name="Kikuchi S."/>
            <person name="Rejzek M."/>
            <person name="Martin A.C."/>
            <person name="Harkess A."/>
            <person name="Leebens-Mack J."/>
            <person name="Louveau T."/>
            <person name="Stephenson M.J."/>
            <person name="Osbourn A."/>
        </authorList>
    </citation>
    <scope>NUCLEOTIDE SEQUENCE</scope>
    <source>
        <strain evidence="19">S10</strain>
    </source>
</reference>
<keyword evidence="7 13" id="KW-0418">Kinase</keyword>
<dbReference type="PROSITE" id="PS00108">
    <property type="entry name" value="PROTEIN_KINASE_ST"/>
    <property type="match status" value="1"/>
</dbReference>
<dbReference type="SUPFAM" id="SSF51110">
    <property type="entry name" value="alpha-D-mannose-specific plant lectins"/>
    <property type="match status" value="1"/>
</dbReference>
<gene>
    <name evidence="19" type="ORF">O6P43_015213</name>
</gene>
<dbReference type="PROSITE" id="PS50011">
    <property type="entry name" value="PROTEIN_KINASE_DOM"/>
    <property type="match status" value="1"/>
</dbReference>
<dbReference type="Pfam" id="PF00954">
    <property type="entry name" value="S_locus_glycop"/>
    <property type="match status" value="1"/>
</dbReference>
<evidence type="ECO:0000256" key="1">
    <source>
        <dbReference type="ARBA" id="ARBA00004167"/>
    </source>
</evidence>
<dbReference type="Pfam" id="PF00069">
    <property type="entry name" value="Pkinase"/>
    <property type="match status" value="1"/>
</dbReference>
<dbReference type="GO" id="GO:0016020">
    <property type="term" value="C:membrane"/>
    <property type="evidence" value="ECO:0007669"/>
    <property type="project" value="UniProtKB-SubCell"/>
</dbReference>
<evidence type="ECO:0000256" key="12">
    <source>
        <dbReference type="ARBA" id="ARBA00023180"/>
    </source>
</evidence>
<dbReference type="InterPro" id="IPR036426">
    <property type="entry name" value="Bulb-type_lectin_dom_sf"/>
</dbReference>
<keyword evidence="2 13" id="KW-0723">Serine/threonine-protein kinase</keyword>
<dbReference type="PROSITE" id="PS00107">
    <property type="entry name" value="PROTEIN_KINASE_ATP"/>
    <property type="match status" value="1"/>
</dbReference>
<evidence type="ECO:0000313" key="20">
    <source>
        <dbReference type="Proteomes" id="UP001163823"/>
    </source>
</evidence>
<evidence type="ECO:0000259" key="17">
    <source>
        <dbReference type="PROSITE" id="PS50927"/>
    </source>
</evidence>
<organism evidence="19 20">
    <name type="scientific">Quillaja saponaria</name>
    <name type="common">Soap bark tree</name>
    <dbReference type="NCBI Taxonomy" id="32244"/>
    <lineage>
        <taxon>Eukaryota</taxon>
        <taxon>Viridiplantae</taxon>
        <taxon>Streptophyta</taxon>
        <taxon>Embryophyta</taxon>
        <taxon>Tracheophyta</taxon>
        <taxon>Spermatophyta</taxon>
        <taxon>Magnoliopsida</taxon>
        <taxon>eudicotyledons</taxon>
        <taxon>Gunneridae</taxon>
        <taxon>Pentapetalae</taxon>
        <taxon>rosids</taxon>
        <taxon>fabids</taxon>
        <taxon>Fabales</taxon>
        <taxon>Quillajaceae</taxon>
        <taxon>Quillaja</taxon>
    </lineage>
</organism>
<dbReference type="InterPro" id="IPR024171">
    <property type="entry name" value="SRK-like_kinase"/>
</dbReference>
<feature type="domain" description="Apple" evidence="18">
    <location>
        <begin position="364"/>
        <end position="457"/>
    </location>
</feature>
<evidence type="ECO:0000256" key="4">
    <source>
        <dbReference type="ARBA" id="ARBA00022692"/>
    </source>
</evidence>
<evidence type="ECO:0000256" key="3">
    <source>
        <dbReference type="ARBA" id="ARBA00022679"/>
    </source>
</evidence>
<evidence type="ECO:0000256" key="6">
    <source>
        <dbReference type="ARBA" id="ARBA00022741"/>
    </source>
</evidence>
<keyword evidence="5" id="KW-0732">Signal</keyword>
<dbReference type="InterPro" id="IPR017441">
    <property type="entry name" value="Protein_kinase_ATP_BS"/>
</dbReference>
<keyword evidence="9 15" id="KW-1133">Transmembrane helix</keyword>
<evidence type="ECO:0000259" key="18">
    <source>
        <dbReference type="PROSITE" id="PS50948"/>
    </source>
</evidence>
<dbReference type="KEGG" id="qsa:O6P43_015213"/>
<dbReference type="InterPro" id="IPR011009">
    <property type="entry name" value="Kinase-like_dom_sf"/>
</dbReference>